<evidence type="ECO:0000256" key="8">
    <source>
        <dbReference type="HAMAP-Rule" id="MF_01161"/>
    </source>
</evidence>
<proteinExistence type="inferred from homology"/>
<evidence type="ECO:0000256" key="3">
    <source>
        <dbReference type="ARBA" id="ARBA00022598"/>
    </source>
</evidence>
<accession>A0ABT1TH73</accession>
<dbReference type="InterPro" id="IPR012795">
    <property type="entry name" value="tRNA_Ile_lys_synt_N"/>
</dbReference>
<dbReference type="InterPro" id="IPR014729">
    <property type="entry name" value="Rossmann-like_a/b/a_fold"/>
</dbReference>
<dbReference type="Pfam" id="PF11734">
    <property type="entry name" value="TilS_C"/>
    <property type="match status" value="1"/>
</dbReference>
<feature type="binding site" evidence="8">
    <location>
        <begin position="25"/>
        <end position="30"/>
    </location>
    <ligand>
        <name>ATP</name>
        <dbReference type="ChEBI" id="CHEBI:30616"/>
    </ligand>
</feature>
<name>A0ABT1TH73_9GAMM</name>
<dbReference type="InterPro" id="IPR015262">
    <property type="entry name" value="tRNA_Ile_lys_synt_subst-bd"/>
</dbReference>
<dbReference type="Proteomes" id="UP001524499">
    <property type="component" value="Unassembled WGS sequence"/>
</dbReference>
<organism evidence="10 11">
    <name type="scientific">Methylomonas subterranea</name>
    <dbReference type="NCBI Taxonomy" id="2952225"/>
    <lineage>
        <taxon>Bacteria</taxon>
        <taxon>Pseudomonadati</taxon>
        <taxon>Pseudomonadota</taxon>
        <taxon>Gammaproteobacteria</taxon>
        <taxon>Methylococcales</taxon>
        <taxon>Methylococcaceae</taxon>
        <taxon>Methylomonas</taxon>
    </lineage>
</organism>
<evidence type="ECO:0000313" key="10">
    <source>
        <dbReference type="EMBL" id="MCQ8104798.1"/>
    </source>
</evidence>
<evidence type="ECO:0000256" key="6">
    <source>
        <dbReference type="ARBA" id="ARBA00022840"/>
    </source>
</evidence>
<comment type="domain">
    <text evidence="8">The N-terminal region contains the highly conserved SGGXDS motif, predicted to be a P-loop motif involved in ATP binding.</text>
</comment>
<comment type="caution">
    <text evidence="10">The sequence shown here is derived from an EMBL/GenBank/DDBJ whole genome shotgun (WGS) entry which is preliminary data.</text>
</comment>
<keyword evidence="4 8" id="KW-0819">tRNA processing</keyword>
<dbReference type="Pfam" id="PF01171">
    <property type="entry name" value="ATP_bind_3"/>
    <property type="match status" value="1"/>
</dbReference>
<dbReference type="InterPro" id="IPR012796">
    <property type="entry name" value="Lysidine-tRNA-synth_C"/>
</dbReference>
<evidence type="ECO:0000256" key="4">
    <source>
        <dbReference type="ARBA" id="ARBA00022694"/>
    </source>
</evidence>
<dbReference type="SMART" id="SM00977">
    <property type="entry name" value="TilS_C"/>
    <property type="match status" value="1"/>
</dbReference>
<dbReference type="Gene3D" id="1.20.59.20">
    <property type="match status" value="1"/>
</dbReference>
<evidence type="ECO:0000313" key="11">
    <source>
        <dbReference type="Proteomes" id="UP001524499"/>
    </source>
</evidence>
<dbReference type="Gene3D" id="3.40.50.620">
    <property type="entry name" value="HUPs"/>
    <property type="match status" value="1"/>
</dbReference>
<dbReference type="SUPFAM" id="SSF56037">
    <property type="entry name" value="PheT/TilS domain"/>
    <property type="match status" value="1"/>
</dbReference>
<dbReference type="EC" id="6.3.4.19" evidence="8"/>
<evidence type="ECO:0000259" key="9">
    <source>
        <dbReference type="SMART" id="SM00977"/>
    </source>
</evidence>
<dbReference type="SUPFAM" id="SSF52402">
    <property type="entry name" value="Adenine nucleotide alpha hydrolases-like"/>
    <property type="match status" value="1"/>
</dbReference>
<keyword evidence="5 8" id="KW-0547">Nucleotide-binding</keyword>
<dbReference type="PANTHER" id="PTHR43033:SF1">
    <property type="entry name" value="TRNA(ILE)-LYSIDINE SYNTHASE-RELATED"/>
    <property type="match status" value="1"/>
</dbReference>
<keyword evidence="11" id="KW-1185">Reference proteome</keyword>
<dbReference type="RefSeq" id="WP_256602600.1">
    <property type="nucleotide sequence ID" value="NZ_JANIBJ010000020.1"/>
</dbReference>
<comment type="catalytic activity">
    <reaction evidence="7 8">
        <text>cytidine(34) in tRNA(Ile2) + L-lysine + ATP = lysidine(34) in tRNA(Ile2) + AMP + diphosphate + H(+)</text>
        <dbReference type="Rhea" id="RHEA:43744"/>
        <dbReference type="Rhea" id="RHEA-COMP:10625"/>
        <dbReference type="Rhea" id="RHEA-COMP:10670"/>
        <dbReference type="ChEBI" id="CHEBI:15378"/>
        <dbReference type="ChEBI" id="CHEBI:30616"/>
        <dbReference type="ChEBI" id="CHEBI:32551"/>
        <dbReference type="ChEBI" id="CHEBI:33019"/>
        <dbReference type="ChEBI" id="CHEBI:82748"/>
        <dbReference type="ChEBI" id="CHEBI:83665"/>
        <dbReference type="ChEBI" id="CHEBI:456215"/>
        <dbReference type="EC" id="6.3.4.19"/>
    </reaction>
</comment>
<dbReference type="GO" id="GO:0032267">
    <property type="term" value="F:tRNA(Ile)-lysidine synthase activity"/>
    <property type="evidence" value="ECO:0007669"/>
    <property type="project" value="UniProtKB-EC"/>
</dbReference>
<reference evidence="10 11" key="1">
    <citation type="submission" date="2022-07" db="EMBL/GenBank/DDBJ databases">
        <title>Methylomonas rivi sp. nov., Methylomonas rosea sp. nov., Methylomonas aureus sp. nov. and Methylomonas subterranea sp. nov., four novel methanotrophs isolated from a freshwater creek and the deep terrestrial subsurface.</title>
        <authorList>
            <person name="Abin C."/>
            <person name="Sankaranarayanan K."/>
            <person name="Garner C."/>
            <person name="Sindelar R."/>
            <person name="Kotary K."/>
            <person name="Garner R."/>
            <person name="Barclay S."/>
            <person name="Lawson P."/>
            <person name="Krumholz L."/>
        </authorList>
    </citation>
    <scope>NUCLEOTIDE SEQUENCE [LARGE SCALE GENOMIC DNA]</scope>
    <source>
        <strain evidence="10 11">SURF-2</strain>
    </source>
</reference>
<keyword evidence="3 8" id="KW-0436">Ligase</keyword>
<protein>
    <recommendedName>
        <fullName evidence="8">tRNA(Ile)-lysidine synthase</fullName>
        <ecNumber evidence="8">6.3.4.19</ecNumber>
    </recommendedName>
    <alternativeName>
        <fullName evidence="8">tRNA(Ile)-2-lysyl-cytidine synthase</fullName>
    </alternativeName>
    <alternativeName>
        <fullName evidence="8">tRNA(Ile)-lysidine synthetase</fullName>
    </alternativeName>
</protein>
<dbReference type="PANTHER" id="PTHR43033">
    <property type="entry name" value="TRNA(ILE)-LYSIDINE SYNTHASE-RELATED"/>
    <property type="match status" value="1"/>
</dbReference>
<dbReference type="NCBIfam" id="TIGR02432">
    <property type="entry name" value="lysidine_TilS_N"/>
    <property type="match status" value="1"/>
</dbReference>
<dbReference type="NCBIfam" id="TIGR02433">
    <property type="entry name" value="lysidine_TilS_C"/>
    <property type="match status" value="1"/>
</dbReference>
<evidence type="ECO:0000256" key="5">
    <source>
        <dbReference type="ARBA" id="ARBA00022741"/>
    </source>
</evidence>
<dbReference type="InterPro" id="IPR012094">
    <property type="entry name" value="tRNA_Ile_lys_synt"/>
</dbReference>
<comment type="subcellular location">
    <subcellularLocation>
        <location evidence="1 8">Cytoplasm</location>
    </subcellularLocation>
</comment>
<feature type="domain" description="Lysidine-tRNA(Ile) synthetase C-terminal" evidence="9">
    <location>
        <begin position="363"/>
        <end position="436"/>
    </location>
</feature>
<comment type="similarity">
    <text evidence="8">Belongs to the tRNA(Ile)-lysidine synthase family.</text>
</comment>
<dbReference type="HAMAP" id="MF_01161">
    <property type="entry name" value="tRNA_Ile_lys_synt"/>
    <property type="match status" value="1"/>
</dbReference>
<dbReference type="SUPFAM" id="SSF82829">
    <property type="entry name" value="MesJ substrate recognition domain-like"/>
    <property type="match status" value="1"/>
</dbReference>
<dbReference type="CDD" id="cd01992">
    <property type="entry name" value="TilS_N"/>
    <property type="match status" value="1"/>
</dbReference>
<keyword evidence="2 8" id="KW-0963">Cytoplasm</keyword>
<evidence type="ECO:0000256" key="7">
    <source>
        <dbReference type="ARBA" id="ARBA00048539"/>
    </source>
</evidence>
<dbReference type="Pfam" id="PF09179">
    <property type="entry name" value="TilS"/>
    <property type="match status" value="1"/>
</dbReference>
<keyword evidence="6 8" id="KW-0067">ATP-binding</keyword>
<sequence length="442" mass="49206">MSALHYQSIAALIPPASGKFYIAYSGGLDSHVLLHLCATQAVLRPHLVAVYVNHGLQARAWAWAEHCRRQCALLDVDFVSLTVDAKPAGGESPEAAAREARYRALRKLIRPGDVLLFAQHREDQMETVLLQLFRGAGIQGLAAMPPATPFGGGSLARPLLQTAKSAIREYARVHGLNWIEDPSNLSNDFDRNFLRNEVLPLLKQRWPSLDKTVSRSADHCGEASTLLNRRYEARLDHVAGGDHNALALDKLPTVDAAELNWLLRQWLVRQGLKPPSQAVLNAIKQQFIQTGGNANPHLCTQSHVLKKYRQTLYCLPETLFTALPHELIWPANDNKVQLPNHGMLSLTAADSGISQALWRNSRVSLKPRGGAEKLKLPNRAGRHDLKKLFQEAGVPPWERQARPLIYLNDRLAGVAGLWIDEWAWAQIDDGCYRIAWQSPQSV</sequence>
<evidence type="ECO:0000256" key="2">
    <source>
        <dbReference type="ARBA" id="ARBA00022490"/>
    </source>
</evidence>
<gene>
    <name evidence="8 10" type="primary">tilS</name>
    <name evidence="10" type="ORF">NP590_11830</name>
</gene>
<comment type="function">
    <text evidence="8">Ligates lysine onto the cytidine present at position 34 of the AUA codon-specific tRNA(Ile) that contains the anticodon CAU, in an ATP-dependent manner. Cytidine is converted to lysidine, thus changing the amino acid specificity of the tRNA from methionine to isoleucine.</text>
</comment>
<dbReference type="EMBL" id="JANIBJ010000020">
    <property type="protein sequence ID" value="MCQ8104798.1"/>
    <property type="molecule type" value="Genomic_DNA"/>
</dbReference>
<dbReference type="InterPro" id="IPR011063">
    <property type="entry name" value="TilS/TtcA_N"/>
</dbReference>
<evidence type="ECO:0000256" key="1">
    <source>
        <dbReference type="ARBA" id="ARBA00004496"/>
    </source>
</evidence>